<keyword evidence="2" id="KW-1185">Reference proteome</keyword>
<evidence type="ECO:0000313" key="2">
    <source>
        <dbReference type="Proteomes" id="UP000198656"/>
    </source>
</evidence>
<accession>A0A1G8FRN7</accession>
<evidence type="ECO:0000313" key="1">
    <source>
        <dbReference type="EMBL" id="SDH84802.1"/>
    </source>
</evidence>
<dbReference type="AlphaFoldDB" id="A0A1G8FRN7"/>
<name>A0A1G8FRN7_9FIRM</name>
<reference evidence="2" key="1">
    <citation type="submission" date="2016-10" db="EMBL/GenBank/DDBJ databases">
        <authorList>
            <person name="Varghese N."/>
            <person name="Submissions S."/>
        </authorList>
    </citation>
    <scope>NUCLEOTIDE SEQUENCE [LARGE SCALE GENOMIC DNA]</scope>
    <source>
        <strain evidence="2">DSM 8344</strain>
    </source>
</reference>
<dbReference type="RefSeq" id="WP_092334678.1">
    <property type="nucleotide sequence ID" value="NZ_FNCP01000020.1"/>
</dbReference>
<proteinExistence type="predicted"/>
<protein>
    <submittedName>
        <fullName evidence="1">Uncharacterized protein</fullName>
    </submittedName>
</protein>
<dbReference type="Proteomes" id="UP000198656">
    <property type="component" value="Unassembled WGS sequence"/>
</dbReference>
<sequence>MEYYEIIVNGHLDPRRADWFAGLEITQLSGGKSRLAGEVADQAALHGILNRVRDMGLQLLAVKRQD</sequence>
<organism evidence="1 2">
    <name type="scientific">Desulfosporosinus hippei DSM 8344</name>
    <dbReference type="NCBI Taxonomy" id="1121419"/>
    <lineage>
        <taxon>Bacteria</taxon>
        <taxon>Bacillati</taxon>
        <taxon>Bacillota</taxon>
        <taxon>Clostridia</taxon>
        <taxon>Eubacteriales</taxon>
        <taxon>Desulfitobacteriaceae</taxon>
        <taxon>Desulfosporosinus</taxon>
    </lineage>
</organism>
<gene>
    <name evidence="1" type="ORF">SAMN05443529_12055</name>
</gene>
<dbReference type="EMBL" id="FNCP01000020">
    <property type="protein sequence ID" value="SDH84802.1"/>
    <property type="molecule type" value="Genomic_DNA"/>
</dbReference>
<dbReference type="STRING" id="1121419.SAMN05443529_12055"/>
<dbReference type="OrthoDB" id="4828421at2"/>